<dbReference type="GO" id="GO:0055085">
    <property type="term" value="P:transmembrane transport"/>
    <property type="evidence" value="ECO:0007669"/>
    <property type="project" value="InterPro"/>
</dbReference>
<keyword evidence="4 7" id="KW-0812">Transmembrane</keyword>
<dbReference type="AlphaFoldDB" id="A0A844QGW8"/>
<dbReference type="SUPFAM" id="SSF161098">
    <property type="entry name" value="MetI-like"/>
    <property type="match status" value="1"/>
</dbReference>
<evidence type="ECO:0000256" key="3">
    <source>
        <dbReference type="ARBA" id="ARBA00022475"/>
    </source>
</evidence>
<keyword evidence="3" id="KW-1003">Cell membrane</keyword>
<organism evidence="9 10">
    <name type="scientific">Nitratireductor arenosus</name>
    <dbReference type="NCBI Taxonomy" id="2682096"/>
    <lineage>
        <taxon>Bacteria</taxon>
        <taxon>Pseudomonadati</taxon>
        <taxon>Pseudomonadota</taxon>
        <taxon>Alphaproteobacteria</taxon>
        <taxon>Hyphomicrobiales</taxon>
        <taxon>Phyllobacteriaceae</taxon>
        <taxon>Nitratireductor</taxon>
    </lineage>
</organism>
<comment type="caution">
    <text evidence="9">The sequence shown here is derived from an EMBL/GenBank/DDBJ whole genome shotgun (WGS) entry which is preliminary data.</text>
</comment>
<accession>A0A844QGW8</accession>
<feature type="transmembrane region" description="Helical" evidence="7">
    <location>
        <begin position="205"/>
        <end position="227"/>
    </location>
</feature>
<name>A0A844QGW8_9HYPH</name>
<dbReference type="InterPro" id="IPR035906">
    <property type="entry name" value="MetI-like_sf"/>
</dbReference>
<proteinExistence type="inferred from homology"/>
<evidence type="ECO:0000256" key="5">
    <source>
        <dbReference type="ARBA" id="ARBA00022989"/>
    </source>
</evidence>
<feature type="transmembrane region" description="Helical" evidence="7">
    <location>
        <begin position="27"/>
        <end position="47"/>
    </location>
</feature>
<feature type="transmembrane region" description="Helical" evidence="7">
    <location>
        <begin position="248"/>
        <end position="269"/>
    </location>
</feature>
<feature type="transmembrane region" description="Helical" evidence="7">
    <location>
        <begin position="84"/>
        <end position="112"/>
    </location>
</feature>
<gene>
    <name evidence="9" type="ORF">GN330_11470</name>
</gene>
<dbReference type="Proteomes" id="UP000463224">
    <property type="component" value="Unassembled WGS sequence"/>
</dbReference>
<keyword evidence="10" id="KW-1185">Reference proteome</keyword>
<reference evidence="9 10" key="1">
    <citation type="submission" date="2019-12" db="EMBL/GenBank/DDBJ databases">
        <title>Nitratireductor arenosus sp. nov., Isolated from sea sand, Jeju island, South Korea.</title>
        <authorList>
            <person name="Kim W."/>
        </authorList>
    </citation>
    <scope>NUCLEOTIDE SEQUENCE [LARGE SCALE GENOMIC DNA]</scope>
    <source>
        <strain evidence="9 10">CAU 1489</strain>
    </source>
</reference>
<evidence type="ECO:0000313" key="9">
    <source>
        <dbReference type="EMBL" id="MVA97864.1"/>
    </source>
</evidence>
<keyword evidence="6 7" id="KW-0472">Membrane</keyword>
<protein>
    <submittedName>
        <fullName evidence="9">ABC transporter permease subunit</fullName>
    </submittedName>
</protein>
<keyword evidence="2 7" id="KW-0813">Transport</keyword>
<evidence type="ECO:0000256" key="2">
    <source>
        <dbReference type="ARBA" id="ARBA00022448"/>
    </source>
</evidence>
<evidence type="ECO:0000256" key="1">
    <source>
        <dbReference type="ARBA" id="ARBA00004651"/>
    </source>
</evidence>
<dbReference type="GO" id="GO:0005886">
    <property type="term" value="C:plasma membrane"/>
    <property type="evidence" value="ECO:0007669"/>
    <property type="project" value="UniProtKB-SubCell"/>
</dbReference>
<evidence type="ECO:0000259" key="8">
    <source>
        <dbReference type="PROSITE" id="PS50928"/>
    </source>
</evidence>
<dbReference type="PANTHER" id="PTHR30151">
    <property type="entry name" value="ALKANE SULFONATE ABC TRANSPORTER-RELATED, MEMBRANE SUBUNIT"/>
    <property type="match status" value="1"/>
</dbReference>
<sequence length="285" mass="31369">MTTAPVAKPQTYRAVPLPPPANMLQRFLTTIMPPILLGFLLILLYWWTRAQLEPHRQFLMPDAWSLWSNAFALPEVRAELLDRALVTITIAIVGMCISIPIGMVLGVIMFRFHVMERAFFPYLVALQSIPILAIIPLIQSALGFGFMPKVLIVALFTFFAIPTTLLLGLKSVDRGVIDLFKLQGTGWPVILRKAGFPSAAPSLFAGLRISAGLAVIGAIVSEIFFLAGRGGLGQMLINAKIDFKYEQMYAALIASSALSISVYLFFAWLGNRLFSEWHESGAAPT</sequence>
<dbReference type="RefSeq" id="WP_156712769.1">
    <property type="nucleotide sequence ID" value="NZ_WPHG01000002.1"/>
</dbReference>
<dbReference type="Pfam" id="PF00528">
    <property type="entry name" value="BPD_transp_1"/>
    <property type="match status" value="1"/>
</dbReference>
<dbReference type="Gene3D" id="1.10.3720.10">
    <property type="entry name" value="MetI-like"/>
    <property type="match status" value="1"/>
</dbReference>
<evidence type="ECO:0000256" key="4">
    <source>
        <dbReference type="ARBA" id="ARBA00022692"/>
    </source>
</evidence>
<feature type="transmembrane region" description="Helical" evidence="7">
    <location>
        <begin position="118"/>
        <end position="138"/>
    </location>
</feature>
<feature type="domain" description="ABC transmembrane type-1" evidence="8">
    <location>
        <begin position="84"/>
        <end position="270"/>
    </location>
</feature>
<feature type="transmembrane region" description="Helical" evidence="7">
    <location>
        <begin position="150"/>
        <end position="169"/>
    </location>
</feature>
<evidence type="ECO:0000256" key="6">
    <source>
        <dbReference type="ARBA" id="ARBA00023136"/>
    </source>
</evidence>
<comment type="subcellular location">
    <subcellularLocation>
        <location evidence="1 7">Cell membrane</location>
        <topology evidence="1 7">Multi-pass membrane protein</topology>
    </subcellularLocation>
</comment>
<comment type="similarity">
    <text evidence="7">Belongs to the binding-protein-dependent transport system permease family.</text>
</comment>
<dbReference type="PANTHER" id="PTHR30151:SF20">
    <property type="entry name" value="ABC TRANSPORTER PERMEASE PROTEIN HI_0355-RELATED"/>
    <property type="match status" value="1"/>
</dbReference>
<keyword evidence="5 7" id="KW-1133">Transmembrane helix</keyword>
<dbReference type="InterPro" id="IPR000515">
    <property type="entry name" value="MetI-like"/>
</dbReference>
<dbReference type="EMBL" id="WPHG01000002">
    <property type="protein sequence ID" value="MVA97864.1"/>
    <property type="molecule type" value="Genomic_DNA"/>
</dbReference>
<evidence type="ECO:0000256" key="7">
    <source>
        <dbReference type="RuleBase" id="RU363032"/>
    </source>
</evidence>
<evidence type="ECO:0000313" key="10">
    <source>
        <dbReference type="Proteomes" id="UP000463224"/>
    </source>
</evidence>
<dbReference type="PROSITE" id="PS50928">
    <property type="entry name" value="ABC_TM1"/>
    <property type="match status" value="1"/>
</dbReference>